<feature type="domain" description="DUF4190" evidence="2">
    <location>
        <begin position="12"/>
        <end position="75"/>
    </location>
</feature>
<accession>A0A0R0AFU7</accession>
<evidence type="ECO:0000313" key="3">
    <source>
        <dbReference type="EMBL" id="KRG40295.1"/>
    </source>
</evidence>
<evidence type="ECO:0000313" key="4">
    <source>
        <dbReference type="Proteomes" id="UP000050836"/>
    </source>
</evidence>
<protein>
    <recommendedName>
        <fullName evidence="2">DUF4190 domain-containing protein</fullName>
    </recommendedName>
</protein>
<dbReference type="AlphaFoldDB" id="A0A0R0AFU7"/>
<keyword evidence="1" id="KW-0472">Membrane</keyword>
<dbReference type="InterPro" id="IPR025241">
    <property type="entry name" value="DUF4190"/>
</dbReference>
<dbReference type="EMBL" id="LLXS01000037">
    <property type="protein sequence ID" value="KRG40295.1"/>
    <property type="molecule type" value="Genomic_DNA"/>
</dbReference>
<dbReference type="Pfam" id="PF13828">
    <property type="entry name" value="DUF4190"/>
    <property type="match status" value="1"/>
</dbReference>
<dbReference type="Proteomes" id="UP000050836">
    <property type="component" value="Unassembled WGS sequence"/>
</dbReference>
<keyword evidence="4" id="KW-1185">Reference proteome</keyword>
<feature type="transmembrane region" description="Helical" evidence="1">
    <location>
        <begin position="12"/>
        <end position="38"/>
    </location>
</feature>
<evidence type="ECO:0000256" key="1">
    <source>
        <dbReference type="SAM" id="Phobius"/>
    </source>
</evidence>
<reference evidence="3 4" key="1">
    <citation type="submission" date="2015-10" db="EMBL/GenBank/DDBJ databases">
        <title>Genome sequencing and analysis of members of genus Stenotrophomonas.</title>
        <authorList>
            <person name="Patil P.P."/>
            <person name="Midha S."/>
            <person name="Patil P.B."/>
        </authorList>
    </citation>
    <scope>NUCLEOTIDE SEQUENCE [LARGE SCALE GENOMIC DNA]</scope>
    <source>
        <strain evidence="3 4">JCM 9942</strain>
    </source>
</reference>
<organism evidence="3 4">
    <name type="scientific">Stenotrophomonas pictorum JCM 9942</name>
    <dbReference type="NCBI Taxonomy" id="1236960"/>
    <lineage>
        <taxon>Bacteria</taxon>
        <taxon>Pseudomonadati</taxon>
        <taxon>Pseudomonadota</taxon>
        <taxon>Gammaproteobacteria</taxon>
        <taxon>Lysobacterales</taxon>
        <taxon>Lysobacteraceae</taxon>
        <taxon>Stenotrophomonas</taxon>
    </lineage>
</organism>
<gene>
    <name evidence="3" type="ORF">ARC78_12925</name>
</gene>
<sequence>MSIPAPRQTSSYAVISLVAGILGWTLLPFLGSLGAIIFGHMARGEIRRSNGQLDGDGLAVTGLVLGWLSVALWVLGILAFIVFFGGLAWIAALNS</sequence>
<keyword evidence="1" id="KW-1133">Transmembrane helix</keyword>
<evidence type="ECO:0000259" key="2">
    <source>
        <dbReference type="Pfam" id="PF13828"/>
    </source>
</evidence>
<dbReference type="RefSeq" id="WP_057506342.1">
    <property type="nucleotide sequence ID" value="NZ_LLXS01000037.1"/>
</dbReference>
<comment type="caution">
    <text evidence="3">The sequence shown here is derived from an EMBL/GenBank/DDBJ whole genome shotgun (WGS) entry which is preliminary data.</text>
</comment>
<feature type="transmembrane region" description="Helical" evidence="1">
    <location>
        <begin position="59"/>
        <end position="92"/>
    </location>
</feature>
<proteinExistence type="predicted"/>
<name>A0A0R0AFU7_9GAMM</name>
<keyword evidence="1" id="KW-0812">Transmembrane</keyword>